<feature type="domain" description="Glycosyl transferase family 1" evidence="2">
    <location>
        <begin position="173"/>
        <end position="295"/>
    </location>
</feature>
<dbReference type="InterPro" id="IPR001296">
    <property type="entry name" value="Glyco_trans_1"/>
</dbReference>
<sequence length="362" mass="40357">MDRGGAETLIMNLFRTIDRTKIQFDFLVHCQERGDYDEEIEALGGRIFRVEVPSAIKLPPYYLQCKNFFASHPEISVVHGHMGSTAAFYLRAAKKTGKYTIAHSHAQKYPLSLSELTFRIASYPTRFTADYFMGASYKALLDRYGSKVAKGKNSIVLHNGIDSKAFGFSSSARERIRADLGISTDIRVYIDVARLIIQKNHEFLLDVFAELIEQNPDSLLLLLGSGDREAELRQKTQELDITSKVMFLGVRGDVADVLSASDFFILTSFSEGCPVSVIEAQANGLPCFLSSGVPPLVDCGKEVYFMDISQGTKIWVDALTKAAGTVPDLSERLSGVERVKLHDFDISKTAYWLQDFYLRAAS</sequence>
<dbReference type="GO" id="GO:0016757">
    <property type="term" value="F:glycosyltransferase activity"/>
    <property type="evidence" value="ECO:0007669"/>
    <property type="project" value="UniProtKB-KW"/>
</dbReference>
<dbReference type="InterPro" id="IPR050194">
    <property type="entry name" value="Glycosyltransferase_grp1"/>
</dbReference>
<evidence type="ECO:0000259" key="2">
    <source>
        <dbReference type="Pfam" id="PF00534"/>
    </source>
</evidence>
<dbReference type="Proteomes" id="UP000070572">
    <property type="component" value="Unassembled WGS sequence"/>
</dbReference>
<dbReference type="GO" id="GO:1901137">
    <property type="term" value="P:carbohydrate derivative biosynthetic process"/>
    <property type="evidence" value="ECO:0007669"/>
    <property type="project" value="UniProtKB-ARBA"/>
</dbReference>
<dbReference type="PANTHER" id="PTHR45947">
    <property type="entry name" value="SULFOQUINOVOSYL TRANSFERASE SQD2"/>
    <property type="match status" value="1"/>
</dbReference>
<dbReference type="PANTHER" id="PTHR45947:SF14">
    <property type="entry name" value="SLL1723 PROTEIN"/>
    <property type="match status" value="1"/>
</dbReference>
<keyword evidence="1" id="KW-0808">Transferase</keyword>
<evidence type="ECO:0000313" key="3">
    <source>
        <dbReference type="EMBL" id="KXB79679.1"/>
    </source>
</evidence>
<proteinExistence type="predicted"/>
<reference evidence="3 4" key="1">
    <citation type="submission" date="2016-01" db="EMBL/GenBank/DDBJ databases">
        <authorList>
            <person name="Mitreva M."/>
            <person name="Pepin K.H."/>
            <person name="Mihindukulasuriya K.A."/>
            <person name="Fulton R."/>
            <person name="Fronick C."/>
            <person name="O'Laughlin M."/>
            <person name="Miner T."/>
            <person name="Herter B."/>
            <person name="Rosa B.A."/>
            <person name="Cordes M."/>
            <person name="Tomlinson C."/>
            <person name="Wollam A."/>
            <person name="Palsikar V.B."/>
            <person name="Mardis E.R."/>
            <person name="Wilson R.K."/>
        </authorList>
    </citation>
    <scope>NUCLEOTIDE SEQUENCE [LARGE SCALE GENOMIC DNA]</scope>
    <source>
        <strain evidence="3 4">DNF00696</strain>
    </source>
</reference>
<evidence type="ECO:0000313" key="4">
    <source>
        <dbReference type="Proteomes" id="UP000070572"/>
    </source>
</evidence>
<gene>
    <name evidence="3" type="ORF">HMPREF1862_01716</name>
</gene>
<dbReference type="Gene3D" id="3.40.50.2000">
    <property type="entry name" value="Glycogen Phosphorylase B"/>
    <property type="match status" value="2"/>
</dbReference>
<dbReference type="EMBL" id="LSDN01000023">
    <property type="protein sequence ID" value="KXB79679.1"/>
    <property type="molecule type" value="Genomic_DNA"/>
</dbReference>
<dbReference type="Pfam" id="PF00534">
    <property type="entry name" value="Glycos_transf_1"/>
    <property type="match status" value="1"/>
</dbReference>
<dbReference type="AlphaFoldDB" id="A0AB34WXA4"/>
<evidence type="ECO:0000256" key="1">
    <source>
        <dbReference type="ARBA" id="ARBA00022679"/>
    </source>
</evidence>
<name>A0AB34WXA4_9ACTO</name>
<comment type="caution">
    <text evidence="3">The sequence shown here is derived from an EMBL/GenBank/DDBJ whole genome shotgun (WGS) entry which is preliminary data.</text>
</comment>
<protein>
    <submittedName>
        <fullName evidence="3">Glycosyltransferase, group 1 family protein</fullName>
    </submittedName>
</protein>
<dbReference type="SUPFAM" id="SSF53756">
    <property type="entry name" value="UDP-Glycosyltransferase/glycogen phosphorylase"/>
    <property type="match status" value="1"/>
</dbReference>
<accession>A0AB34WXA4</accession>
<organism evidence="3 4">
    <name type="scientific">Varibaculum cambriense</name>
    <dbReference type="NCBI Taxonomy" id="184870"/>
    <lineage>
        <taxon>Bacteria</taxon>
        <taxon>Bacillati</taxon>
        <taxon>Actinomycetota</taxon>
        <taxon>Actinomycetes</taxon>
        <taxon>Actinomycetales</taxon>
        <taxon>Actinomycetaceae</taxon>
        <taxon>Varibaculum</taxon>
    </lineage>
</organism>